<dbReference type="InterPro" id="IPR031569">
    <property type="entry name" value="ApeC"/>
</dbReference>
<dbReference type="Pfam" id="PF00431">
    <property type="entry name" value="CUB"/>
    <property type="match status" value="1"/>
</dbReference>
<dbReference type="SUPFAM" id="SSF49854">
    <property type="entry name" value="Spermadhesin, CUB domain"/>
    <property type="match status" value="2"/>
</dbReference>
<name>A0A3M6U313_POCDA</name>
<dbReference type="InterPro" id="IPR000859">
    <property type="entry name" value="CUB_dom"/>
</dbReference>
<dbReference type="PROSITE" id="PS01180">
    <property type="entry name" value="CUB"/>
    <property type="match status" value="2"/>
</dbReference>
<feature type="transmembrane region" description="Helical" evidence="3">
    <location>
        <begin position="592"/>
        <end position="611"/>
    </location>
</feature>
<keyword evidence="1" id="KW-1015">Disulfide bond</keyword>
<evidence type="ECO:0000256" key="3">
    <source>
        <dbReference type="SAM" id="Phobius"/>
    </source>
</evidence>
<feature type="domain" description="CUB" evidence="4">
    <location>
        <begin position="442"/>
        <end position="560"/>
    </location>
</feature>
<organism evidence="5 6">
    <name type="scientific">Pocillopora damicornis</name>
    <name type="common">Cauliflower coral</name>
    <name type="synonym">Millepora damicornis</name>
    <dbReference type="NCBI Taxonomy" id="46731"/>
    <lineage>
        <taxon>Eukaryota</taxon>
        <taxon>Metazoa</taxon>
        <taxon>Cnidaria</taxon>
        <taxon>Anthozoa</taxon>
        <taxon>Hexacorallia</taxon>
        <taxon>Scleractinia</taxon>
        <taxon>Astrocoeniina</taxon>
        <taxon>Pocilloporidae</taxon>
        <taxon>Pocillopora</taxon>
    </lineage>
</organism>
<dbReference type="CDD" id="cd00041">
    <property type="entry name" value="CUB"/>
    <property type="match status" value="1"/>
</dbReference>
<reference evidence="5 6" key="1">
    <citation type="journal article" date="2018" name="Sci. Rep.">
        <title>Comparative analysis of the Pocillopora damicornis genome highlights role of immune system in coral evolution.</title>
        <authorList>
            <person name="Cunning R."/>
            <person name="Bay R.A."/>
            <person name="Gillette P."/>
            <person name="Baker A.C."/>
            <person name="Traylor-Knowles N."/>
        </authorList>
    </citation>
    <scope>NUCLEOTIDE SEQUENCE [LARGE SCALE GENOMIC DNA]</scope>
    <source>
        <strain evidence="5">RSMAS</strain>
        <tissue evidence="5">Whole animal</tissue>
    </source>
</reference>
<evidence type="ECO:0000256" key="1">
    <source>
        <dbReference type="ARBA" id="ARBA00023157"/>
    </source>
</evidence>
<comment type="caution">
    <text evidence="2">Lacks conserved residue(s) required for the propagation of feature annotation.</text>
</comment>
<dbReference type="Gene3D" id="2.60.120.290">
    <property type="entry name" value="Spermadhesin, CUB domain"/>
    <property type="match status" value="2"/>
</dbReference>
<keyword evidence="3" id="KW-0472">Membrane</keyword>
<dbReference type="SMART" id="SM00042">
    <property type="entry name" value="CUB"/>
    <property type="match status" value="2"/>
</dbReference>
<evidence type="ECO:0000313" key="6">
    <source>
        <dbReference type="Proteomes" id="UP000275408"/>
    </source>
</evidence>
<gene>
    <name evidence="5" type="ORF">pdam_00005355</name>
</gene>
<feature type="transmembrane region" description="Helical" evidence="3">
    <location>
        <begin position="631"/>
        <end position="650"/>
    </location>
</feature>
<dbReference type="Proteomes" id="UP000275408">
    <property type="component" value="Unassembled WGS sequence"/>
</dbReference>
<feature type="non-terminal residue" evidence="5">
    <location>
        <position position="1"/>
    </location>
</feature>
<accession>A0A3M6U313</accession>
<feature type="domain" description="CUB" evidence="4">
    <location>
        <begin position="211"/>
        <end position="329"/>
    </location>
</feature>
<dbReference type="InterPro" id="IPR035914">
    <property type="entry name" value="Sperma_CUB_dom_sf"/>
</dbReference>
<protein>
    <recommendedName>
        <fullName evidence="4">CUB domain-containing protein</fullName>
    </recommendedName>
</protein>
<keyword evidence="6" id="KW-1185">Reference proteome</keyword>
<dbReference type="AlphaFoldDB" id="A0A3M6U313"/>
<dbReference type="PANTHER" id="PTHR19324:SF33">
    <property type="entry name" value="MUCIN-5AC"/>
    <property type="match status" value="1"/>
</dbReference>
<dbReference type="EMBL" id="RCHS01002320">
    <property type="protein sequence ID" value="RMX47924.1"/>
    <property type="molecule type" value="Genomic_DNA"/>
</dbReference>
<keyword evidence="3" id="KW-0812">Transmembrane</keyword>
<dbReference type="Pfam" id="PF16977">
    <property type="entry name" value="ApeC"/>
    <property type="match status" value="2"/>
</dbReference>
<evidence type="ECO:0000313" key="5">
    <source>
        <dbReference type="EMBL" id="RMX47924.1"/>
    </source>
</evidence>
<comment type="caution">
    <text evidence="5">The sequence shown here is derived from an EMBL/GenBank/DDBJ whole genome shotgun (WGS) entry which is preliminary data.</text>
</comment>
<dbReference type="PANTHER" id="PTHR19324">
    <property type="entry name" value="PERFORIN-LIKE PROTEIN 1"/>
    <property type="match status" value="1"/>
</dbReference>
<keyword evidence="3" id="KW-1133">Transmembrane helix</keyword>
<dbReference type="OrthoDB" id="5954510at2759"/>
<proteinExistence type="predicted"/>
<sequence>ALTWPTGTYGLPRAKVGCPVTVNSTVWATGWRFEDTEDYKNSNNNSKSPSFHLDTEVGIDVNRTFCIKTKDIIPEEAGMWPQGRYCIYKKGDCPKGLKEGYVFWDDENYKNINDQGGTLPDGKYDKDTSIYYCCSTDGDKFKPIALPLISPFYLMPFNTSECQRVQGAIATEEYIAFDSEDNNNQNARNGSYPFGPGGRNHRVYYCYYEGCLYTYSLDSDEQILFISPKFFNDGFPSEQKCTWRFVAREKESKVHITFLETHIREGDSISIRNGWSSGSVVGKIDPINPFDPNGYASQNNFLLVEFNSKSSLTPGIHHPKGFRGIFKIISNEVPQGPKWPNGTYGLPRPRAGCPPRSDDIFWETGWRFQDTEDDKPSNKVSESFHMDATVDKNYLNKSFCIATQDKGTEWPKGNEGNMLRATALFSLCKRKFYVCFSSQTACHYTMSETPQEFMSPFYRSGDGYPNSQLCTWRFLVQEKNPKSQQILIKFPEFNLRKDGDGDVVRIYGGWDEKAKLLAEFNGDHPPPTKGVAADSSVVYVVFKSDSQTRSKGFRGVFLNQTYNAASVPTRPITIPTRPIPVKTNETSGNKSVVQASVITILSILLFIHGFYLARKGSQSARSGKHGVPTAIIVLVVIAILIGMAVSIYCIRRKRLRQRIKRMTNSGLLAQGKDRESYHYSDLEEYEFTGETPNLFPPS</sequence>
<evidence type="ECO:0000256" key="2">
    <source>
        <dbReference type="PROSITE-ProRule" id="PRU00059"/>
    </source>
</evidence>
<evidence type="ECO:0000259" key="4">
    <source>
        <dbReference type="PROSITE" id="PS01180"/>
    </source>
</evidence>